<evidence type="ECO:0000256" key="1">
    <source>
        <dbReference type="ARBA" id="ARBA00022741"/>
    </source>
</evidence>
<name>A0A1B2U718_9AGAR</name>
<evidence type="ECO:0000313" key="5">
    <source>
        <dbReference type="EMBL" id="AOC97523.1"/>
    </source>
</evidence>
<dbReference type="AlphaFoldDB" id="A0A1B2U718"/>
<dbReference type="Pfam" id="PF00025">
    <property type="entry name" value="Arf"/>
    <property type="match status" value="1"/>
</dbReference>
<organism evidence="5">
    <name type="scientific">Volvariella volvacea</name>
    <dbReference type="NCBI Taxonomy" id="36659"/>
    <lineage>
        <taxon>Eukaryota</taxon>
        <taxon>Fungi</taxon>
        <taxon>Dikarya</taxon>
        <taxon>Basidiomycota</taxon>
        <taxon>Agaricomycotina</taxon>
        <taxon>Agaricomycetes</taxon>
        <taxon>Agaricomycetidae</taxon>
        <taxon>Agaricales</taxon>
        <taxon>Pluteineae</taxon>
        <taxon>Pluteaceae</taxon>
        <taxon>Volvariella</taxon>
    </lineage>
</organism>
<dbReference type="InterPro" id="IPR024156">
    <property type="entry name" value="Small_GTPase_ARF"/>
</dbReference>
<keyword evidence="1 3" id="KW-0547">Nucleotide-binding</keyword>
<evidence type="ECO:0000256" key="2">
    <source>
        <dbReference type="ARBA" id="ARBA00023134"/>
    </source>
</evidence>
<dbReference type="InterPro" id="IPR006689">
    <property type="entry name" value="Small_GTPase_ARF/SAR"/>
</dbReference>
<dbReference type="GO" id="GO:0003924">
    <property type="term" value="F:GTPase activity"/>
    <property type="evidence" value="ECO:0007669"/>
    <property type="project" value="InterPro"/>
</dbReference>
<dbReference type="EMBL" id="KU882144">
    <property type="protein sequence ID" value="AOC97523.1"/>
    <property type="molecule type" value="Genomic_DNA"/>
</dbReference>
<dbReference type="SMART" id="SM00177">
    <property type="entry name" value="ARF"/>
    <property type="match status" value="1"/>
</dbReference>
<dbReference type="PROSITE" id="PS51417">
    <property type="entry name" value="ARF"/>
    <property type="match status" value="1"/>
</dbReference>
<dbReference type="Gene3D" id="3.40.50.300">
    <property type="entry name" value="P-loop containing nucleotide triphosphate hydrolases"/>
    <property type="match status" value="1"/>
</dbReference>
<dbReference type="GO" id="GO:0005525">
    <property type="term" value="F:GTP binding"/>
    <property type="evidence" value="ECO:0007669"/>
    <property type="project" value="UniProtKB-KW"/>
</dbReference>
<dbReference type="InterPro" id="IPR027417">
    <property type="entry name" value="P-loop_NTPase"/>
</dbReference>
<proteinExistence type="predicted"/>
<reference evidence="5" key="1">
    <citation type="submission" date="2016-03" db="EMBL/GenBank/DDBJ databases">
        <title>Small GTPases and Expression Models of vvran1 Under Oxidative and Cold Stresses in Straw Mushroom Volvariella volvacea.</title>
        <authorList>
            <person name="Yan J."/>
            <person name="Xie B."/>
        </authorList>
    </citation>
    <scope>NUCLEOTIDE SEQUENCE</scope>
    <source>
        <strain evidence="5">PYd21</strain>
    </source>
</reference>
<evidence type="ECO:0000256" key="3">
    <source>
        <dbReference type="PIRSR" id="PIRSR606689-1"/>
    </source>
</evidence>
<dbReference type="SUPFAM" id="SSF52540">
    <property type="entry name" value="P-loop containing nucleoside triphosphate hydrolases"/>
    <property type="match status" value="1"/>
</dbReference>
<feature type="binding site" evidence="3">
    <location>
        <position position="75"/>
    </location>
    <ligand>
        <name>GTP</name>
        <dbReference type="ChEBI" id="CHEBI:37565"/>
    </ligand>
</feature>
<evidence type="ECO:0000256" key="4">
    <source>
        <dbReference type="PIRSR" id="PIRSR606689-2"/>
    </source>
</evidence>
<protein>
    <submittedName>
        <fullName evidence="5">Arf family protein</fullName>
    </submittedName>
</protein>
<gene>
    <name evidence="5" type="primary">GME10621_g</name>
</gene>
<feature type="binding site" evidence="4">
    <location>
        <position position="32"/>
    </location>
    <ligand>
        <name>Mg(2+)</name>
        <dbReference type="ChEBI" id="CHEBI:18420"/>
    </ligand>
</feature>
<sequence length="280" mass="30759">MESIIHRLTQRFFPKDKGYTITILGLDTSCKTTLLYLLSTGQVVRTIPTIGFNVETITVKTPTSVLSFNGLDVGGCGASHMRSIIAWYTTVADAIVWMIDSADPERLPESLEEAQIIVKMTMDRKAEAGKPPAPFPILVLANKQDCSNAISVDEIQMRFSTAMSNHVLFVFKTSCTAPYGSSGLPEAFGWLSVALQGVTSKNPGPVLAPSGAGSQVYDPRSSDPLLQRISNWVTLSDSDSSPDEFLSQFHNLQLPSWDHYAHIRIAYVILTKYGRQKIKT</sequence>
<feature type="binding site" evidence="3">
    <location>
        <begin position="142"/>
        <end position="145"/>
    </location>
    <ligand>
        <name>GTP</name>
        <dbReference type="ChEBI" id="CHEBI:37565"/>
    </ligand>
</feature>
<dbReference type="SMART" id="SM00178">
    <property type="entry name" value="SAR"/>
    <property type="match status" value="1"/>
</dbReference>
<keyword evidence="4" id="KW-0479">Metal-binding</keyword>
<dbReference type="GO" id="GO:0046872">
    <property type="term" value="F:metal ion binding"/>
    <property type="evidence" value="ECO:0007669"/>
    <property type="project" value="UniProtKB-KW"/>
</dbReference>
<keyword evidence="2 3" id="KW-0342">GTP-binding</keyword>
<keyword evidence="4" id="KW-0460">Magnesium</keyword>
<feature type="binding site" evidence="3">
    <location>
        <begin position="25"/>
        <end position="32"/>
    </location>
    <ligand>
        <name>GTP</name>
        <dbReference type="ChEBI" id="CHEBI:37565"/>
    </ligand>
</feature>
<accession>A0A1B2U718</accession>
<feature type="binding site" evidence="4">
    <location>
        <position position="49"/>
    </location>
    <ligand>
        <name>Mg(2+)</name>
        <dbReference type="ChEBI" id="CHEBI:18420"/>
    </ligand>
</feature>
<dbReference type="PANTHER" id="PTHR11711">
    <property type="entry name" value="ADP RIBOSYLATION FACTOR-RELATED"/>
    <property type="match status" value="1"/>
</dbReference>